<dbReference type="EMBL" id="CP040908">
    <property type="protein sequence ID" value="QLL57735.1"/>
    <property type="molecule type" value="Genomic_DNA"/>
</dbReference>
<dbReference type="GO" id="GO:0016491">
    <property type="term" value="F:oxidoreductase activity"/>
    <property type="evidence" value="ECO:0007669"/>
    <property type="project" value="InterPro"/>
</dbReference>
<dbReference type="CDD" id="cd03024">
    <property type="entry name" value="DsbA_FrnE"/>
    <property type="match status" value="1"/>
</dbReference>
<dbReference type="KEGG" id="efal:FH779_06430"/>
<dbReference type="PANTHER" id="PTHR13887">
    <property type="entry name" value="GLUTATHIONE S-TRANSFERASE KAPPA"/>
    <property type="match status" value="1"/>
</dbReference>
<name>A0A7H9DRU4_9FLAO</name>
<organism evidence="2 3">
    <name type="scientific">Empedobacter falsenii</name>
    <dbReference type="NCBI Taxonomy" id="343874"/>
    <lineage>
        <taxon>Bacteria</taxon>
        <taxon>Pseudomonadati</taxon>
        <taxon>Bacteroidota</taxon>
        <taxon>Flavobacteriia</taxon>
        <taxon>Flavobacteriales</taxon>
        <taxon>Weeksellaceae</taxon>
        <taxon>Empedobacter</taxon>
    </lineage>
</organism>
<evidence type="ECO:0000313" key="3">
    <source>
        <dbReference type="Proteomes" id="UP000510643"/>
    </source>
</evidence>
<dbReference type="Pfam" id="PF01323">
    <property type="entry name" value="DSBA"/>
    <property type="match status" value="1"/>
</dbReference>
<dbReference type="InterPro" id="IPR036249">
    <property type="entry name" value="Thioredoxin-like_sf"/>
</dbReference>
<dbReference type="Proteomes" id="UP000510643">
    <property type="component" value="Chromosome"/>
</dbReference>
<dbReference type="PANTHER" id="PTHR13887:SF41">
    <property type="entry name" value="THIOREDOXIN SUPERFAMILY PROTEIN"/>
    <property type="match status" value="1"/>
</dbReference>
<feature type="domain" description="DSBA-like thioredoxin" evidence="1">
    <location>
        <begin position="3"/>
        <end position="204"/>
    </location>
</feature>
<dbReference type="RefSeq" id="WP_180906435.1">
    <property type="nucleotide sequence ID" value="NZ_CP040908.1"/>
</dbReference>
<dbReference type="SUPFAM" id="SSF52833">
    <property type="entry name" value="Thioredoxin-like"/>
    <property type="match status" value="1"/>
</dbReference>
<dbReference type="InterPro" id="IPR001853">
    <property type="entry name" value="DSBA-like_thioredoxin_dom"/>
</dbReference>
<protein>
    <submittedName>
        <fullName evidence="2">DsbA family oxidoreductase</fullName>
    </submittedName>
</protein>
<keyword evidence="3" id="KW-1185">Reference proteome</keyword>
<reference evidence="2 3" key="1">
    <citation type="submission" date="2019-06" db="EMBL/GenBank/DDBJ databases">
        <title>Emergence of pandrug resistant Empedobacter falsenii in China.</title>
        <authorList>
            <person name="Dong N."/>
            <person name="Chen S."/>
            <person name="Zhang R."/>
        </authorList>
    </citation>
    <scope>NUCLEOTIDE SEQUENCE [LARGE SCALE GENOMIC DNA]</scope>
    <source>
        <strain evidence="2 3">1681-1</strain>
    </source>
</reference>
<sequence length="235" mass="26648">MKIEIWSDVMCPFCYIGKHNLEKALENLEYKDQIEIIWKSYQLDASIPEVVNDTYAGYLSKKRNVSEEQGNQMLASVSTTAKQIGLDYHFDKTIMTNSFKAHRLIQFAKSKAKGSQMEERLFKAFFTEGKNVSDTDTLIQLAKEIGLEENEISAAFTDDIYAYQVKNDINEAIQLGVTGVPFFVLDRKYGISGAQPSDVFSNTIEKAFEEWKLNQTKTNLDIQNGQSCSIDGQCD</sequence>
<evidence type="ECO:0000313" key="2">
    <source>
        <dbReference type="EMBL" id="QLL57735.1"/>
    </source>
</evidence>
<dbReference type="GeneID" id="78401085"/>
<proteinExistence type="predicted"/>
<gene>
    <name evidence="2" type="ORF">FH779_06430</name>
</gene>
<dbReference type="AlphaFoldDB" id="A0A7H9DRU4"/>
<dbReference type="Gene3D" id="3.40.30.10">
    <property type="entry name" value="Glutaredoxin"/>
    <property type="match status" value="1"/>
</dbReference>
<evidence type="ECO:0000259" key="1">
    <source>
        <dbReference type="Pfam" id="PF01323"/>
    </source>
</evidence>
<accession>A0A7H9DRU4</accession>